<comment type="caution">
    <text evidence="1">The sequence shown here is derived from an EMBL/GenBank/DDBJ whole genome shotgun (WGS) entry which is preliminary data.</text>
</comment>
<accession>W2CC55</accession>
<dbReference type="AlphaFoldDB" id="W2CC55"/>
<evidence type="ECO:0000313" key="2">
    <source>
        <dbReference type="Proteomes" id="UP000018872"/>
    </source>
</evidence>
<dbReference type="EMBL" id="AYYC01000705">
    <property type="protein sequence ID" value="ETK04062.1"/>
    <property type="molecule type" value="Genomic_DNA"/>
</dbReference>
<gene>
    <name evidence="1" type="ORF">T229_10890</name>
</gene>
<dbReference type="PATRIC" id="fig|1410950.3.peg.1597"/>
<reference evidence="1 2" key="1">
    <citation type="submission" date="2013-11" db="EMBL/GenBank/DDBJ databases">
        <title>Single cell genomics of uncultured Tannerella BU063 (oral taxon 286).</title>
        <authorList>
            <person name="Beall C.J."/>
            <person name="Campbell A.G."/>
            <person name="Griffen A.L."/>
            <person name="Podar M."/>
            <person name="Leys E.J."/>
        </authorList>
    </citation>
    <scope>NUCLEOTIDE SEQUENCE [LARGE SCALE GENOMIC DNA]</scope>
    <source>
        <strain evidence="1">Cell 5</strain>
    </source>
</reference>
<sequence length="285" mass="31666">MTHTLIDGRNIYDAFGATLSPDSFGNILKYPAREAVHQTDFAESHGIQADLRFFRLQRRRLQLTFFLAGDGEADLQARIKAFVDKLAAPDWHTFDFGMGQFFSFRYVSISGLVMHRLLAPDRAGATLTVMMEERTFPGLIRTSYYMVVGPTPVPQTPRGVASIRGVDLGDYGASLDDVYIGAAAAPAELKAPYNDGRTLHLDAPRRKSADWTLYIDLAAPTLDHFIHNWSALYNAIAAPGTFPLYLRERGTTSEVFYRDCTACTAIFGTWHAAKMQIKVTCPTGE</sequence>
<evidence type="ECO:0000313" key="1">
    <source>
        <dbReference type="EMBL" id="ETK04062.1"/>
    </source>
</evidence>
<protein>
    <submittedName>
        <fullName evidence="1">Uncharacterized protein</fullName>
    </submittedName>
</protein>
<organism evidence="1 2">
    <name type="scientific">Tannerella sp. oral taxon BU063 isolate Cell 5</name>
    <dbReference type="NCBI Taxonomy" id="1410950"/>
    <lineage>
        <taxon>Bacteria</taxon>
        <taxon>Pseudomonadati</taxon>
        <taxon>Bacteroidota</taxon>
        <taxon>Bacteroidia</taxon>
        <taxon>Bacteroidales</taxon>
        <taxon>Tannerellaceae</taxon>
        <taxon>Tannerella</taxon>
    </lineage>
</organism>
<name>W2CC55_9BACT</name>
<dbReference type="Proteomes" id="UP000018872">
    <property type="component" value="Unassembled WGS sequence"/>
</dbReference>
<proteinExistence type="predicted"/>